<gene>
    <name evidence="3" type="ORF">SAMN02745121_05017</name>
</gene>
<dbReference type="InterPro" id="IPR049450">
    <property type="entry name" value="ACOT8-like_C"/>
</dbReference>
<sequence>MSDLDALLALTPTGTGQLRAEVPDGWQQGRGAFGGLVIGLLVRAAAAVAADPTRPLRSLSAELCGPTQPGPADIFVDALRTGTGVTTLAVRLVQAGEVQAHAVAVHARTRDASLQWTELRPPEFVPPTGLPLGTPDEAPVFARHCEFRPVHAPLFTGGDEARAEGWFRFKRPPTVRDAAYLAMLCDGWWPAAFSRLTTPRPTATLTYTFQPLADVSQLDPEQPVYHRARAVAMRSGYSVEFRELWSPAGELLALNQQTFAVIR</sequence>
<organism evidence="3 4">
    <name type="scientific">Nannocystis exedens</name>
    <dbReference type="NCBI Taxonomy" id="54"/>
    <lineage>
        <taxon>Bacteria</taxon>
        <taxon>Pseudomonadati</taxon>
        <taxon>Myxococcota</taxon>
        <taxon>Polyangia</taxon>
        <taxon>Nannocystales</taxon>
        <taxon>Nannocystaceae</taxon>
        <taxon>Nannocystis</taxon>
    </lineage>
</organism>
<dbReference type="Proteomes" id="UP000199400">
    <property type="component" value="Unassembled WGS sequence"/>
</dbReference>
<dbReference type="PANTHER" id="PTHR38110">
    <property type="entry name" value="CHROMOSOME 23, WHOLE GENOME SHOTGUN SEQUENCE"/>
    <property type="match status" value="1"/>
</dbReference>
<protein>
    <submittedName>
        <fullName evidence="3">Acyl-CoA thioesterase</fullName>
    </submittedName>
</protein>
<name>A0A1I2CB35_9BACT</name>
<dbReference type="InterPro" id="IPR049449">
    <property type="entry name" value="TesB_ACOT8-like_N"/>
</dbReference>
<dbReference type="PANTHER" id="PTHR38110:SF1">
    <property type="entry name" value="THIOESTERASE DOMAIN-CONTAINING PROTEIN"/>
    <property type="match status" value="1"/>
</dbReference>
<dbReference type="InterPro" id="IPR042171">
    <property type="entry name" value="Acyl-CoA_hotdog"/>
</dbReference>
<proteinExistence type="predicted"/>
<dbReference type="EMBL" id="FOMX01000017">
    <property type="protein sequence ID" value="SFE65402.1"/>
    <property type="molecule type" value="Genomic_DNA"/>
</dbReference>
<dbReference type="RefSeq" id="WP_170135523.1">
    <property type="nucleotide sequence ID" value="NZ_FOMX01000017.1"/>
</dbReference>
<keyword evidence="4" id="KW-1185">Reference proteome</keyword>
<evidence type="ECO:0000259" key="2">
    <source>
        <dbReference type="Pfam" id="PF20789"/>
    </source>
</evidence>
<reference evidence="4" key="1">
    <citation type="submission" date="2016-10" db="EMBL/GenBank/DDBJ databases">
        <authorList>
            <person name="Varghese N."/>
            <person name="Submissions S."/>
        </authorList>
    </citation>
    <scope>NUCLEOTIDE SEQUENCE [LARGE SCALE GENOMIC DNA]</scope>
    <source>
        <strain evidence="4">ATCC 25963</strain>
    </source>
</reference>
<dbReference type="Gene3D" id="2.40.160.210">
    <property type="entry name" value="Acyl-CoA thioesterase, double hotdog domain"/>
    <property type="match status" value="1"/>
</dbReference>
<evidence type="ECO:0000313" key="4">
    <source>
        <dbReference type="Proteomes" id="UP000199400"/>
    </source>
</evidence>
<dbReference type="STRING" id="54.SAMN02745121_05017"/>
<dbReference type="InterPro" id="IPR029069">
    <property type="entry name" value="HotDog_dom_sf"/>
</dbReference>
<dbReference type="InterPro" id="IPR052389">
    <property type="entry name" value="Sec_Metab_Biosynth-Assoc"/>
</dbReference>
<dbReference type="Pfam" id="PF13622">
    <property type="entry name" value="4HBT_3"/>
    <property type="match status" value="1"/>
</dbReference>
<dbReference type="Pfam" id="PF20789">
    <property type="entry name" value="4HBT_3C"/>
    <property type="match status" value="1"/>
</dbReference>
<feature type="domain" description="Acyl-CoA thioesterase-like N-terminal HotDog" evidence="1">
    <location>
        <begin position="23"/>
        <end position="105"/>
    </location>
</feature>
<evidence type="ECO:0000259" key="1">
    <source>
        <dbReference type="Pfam" id="PF13622"/>
    </source>
</evidence>
<accession>A0A1I2CB35</accession>
<dbReference type="SUPFAM" id="SSF54637">
    <property type="entry name" value="Thioesterase/thiol ester dehydrase-isomerase"/>
    <property type="match status" value="2"/>
</dbReference>
<evidence type="ECO:0000313" key="3">
    <source>
        <dbReference type="EMBL" id="SFE65402.1"/>
    </source>
</evidence>
<dbReference type="AlphaFoldDB" id="A0A1I2CB35"/>
<feature type="domain" description="Acyl-CoA thioesterase-like C-terminal" evidence="2">
    <location>
        <begin position="125"/>
        <end position="261"/>
    </location>
</feature>